<gene>
    <name evidence="7" type="ORF">LCGC14_3048770</name>
</gene>
<dbReference type="EMBL" id="LAZR01064193">
    <property type="protein sequence ID" value="KKK58007.1"/>
    <property type="molecule type" value="Genomic_DNA"/>
</dbReference>
<comment type="subcellular location">
    <subcellularLocation>
        <location evidence="1">Membrane</location>
        <topology evidence="1">Multi-pass membrane protein</topology>
    </subcellularLocation>
</comment>
<accession>A0A0F8WMA9</accession>
<evidence type="ECO:0000256" key="2">
    <source>
        <dbReference type="ARBA" id="ARBA00009773"/>
    </source>
</evidence>
<keyword evidence="3 6" id="KW-0812">Transmembrane</keyword>
<reference evidence="7" key="1">
    <citation type="journal article" date="2015" name="Nature">
        <title>Complex archaea that bridge the gap between prokaryotes and eukaryotes.</title>
        <authorList>
            <person name="Spang A."/>
            <person name="Saw J.H."/>
            <person name="Jorgensen S.L."/>
            <person name="Zaremba-Niedzwiedzka K."/>
            <person name="Martijn J."/>
            <person name="Lind A.E."/>
            <person name="van Eijk R."/>
            <person name="Schleper C."/>
            <person name="Guy L."/>
            <person name="Ettema T.J."/>
        </authorList>
    </citation>
    <scope>NUCLEOTIDE SEQUENCE</scope>
</reference>
<evidence type="ECO:0000256" key="4">
    <source>
        <dbReference type="ARBA" id="ARBA00022989"/>
    </source>
</evidence>
<evidence type="ECO:0008006" key="8">
    <source>
        <dbReference type="Google" id="ProtNLM"/>
    </source>
</evidence>
<evidence type="ECO:0000313" key="7">
    <source>
        <dbReference type="EMBL" id="KKK58007.1"/>
    </source>
</evidence>
<organism evidence="7">
    <name type="scientific">marine sediment metagenome</name>
    <dbReference type="NCBI Taxonomy" id="412755"/>
    <lineage>
        <taxon>unclassified sequences</taxon>
        <taxon>metagenomes</taxon>
        <taxon>ecological metagenomes</taxon>
    </lineage>
</organism>
<dbReference type="Pfam" id="PF01594">
    <property type="entry name" value="AI-2E_transport"/>
    <property type="match status" value="1"/>
</dbReference>
<keyword evidence="4 6" id="KW-1133">Transmembrane helix</keyword>
<dbReference type="AlphaFoldDB" id="A0A0F8WMA9"/>
<comment type="caution">
    <text evidence="7">The sequence shown here is derived from an EMBL/GenBank/DDBJ whole genome shotgun (WGS) entry which is preliminary data.</text>
</comment>
<feature type="transmembrane region" description="Helical" evidence="6">
    <location>
        <begin position="57"/>
        <end position="86"/>
    </location>
</feature>
<evidence type="ECO:0000256" key="5">
    <source>
        <dbReference type="ARBA" id="ARBA00023136"/>
    </source>
</evidence>
<evidence type="ECO:0000256" key="6">
    <source>
        <dbReference type="SAM" id="Phobius"/>
    </source>
</evidence>
<sequence length="95" mass="10316">LKNSSQIITDYLYGKGKIMIFLFVIYYAGFLLGQVPYALFLALFASLFSIIPYVGNLIGGAVAVILSYLYAGGTPALIVIGVIAAAQLVENYRMR</sequence>
<dbReference type="GO" id="GO:0016020">
    <property type="term" value="C:membrane"/>
    <property type="evidence" value="ECO:0007669"/>
    <property type="project" value="UniProtKB-SubCell"/>
</dbReference>
<keyword evidence="5 6" id="KW-0472">Membrane</keyword>
<dbReference type="InterPro" id="IPR002549">
    <property type="entry name" value="AI-2E-like"/>
</dbReference>
<name>A0A0F8WMA9_9ZZZZ</name>
<feature type="transmembrane region" description="Helical" evidence="6">
    <location>
        <begin position="20"/>
        <end position="51"/>
    </location>
</feature>
<proteinExistence type="inferred from homology"/>
<protein>
    <recommendedName>
        <fullName evidence="8">AI-2E family transporter</fullName>
    </recommendedName>
</protein>
<evidence type="ECO:0000256" key="3">
    <source>
        <dbReference type="ARBA" id="ARBA00022692"/>
    </source>
</evidence>
<evidence type="ECO:0000256" key="1">
    <source>
        <dbReference type="ARBA" id="ARBA00004141"/>
    </source>
</evidence>
<comment type="similarity">
    <text evidence="2">Belongs to the autoinducer-2 exporter (AI-2E) (TC 2.A.86) family.</text>
</comment>
<feature type="non-terminal residue" evidence="7">
    <location>
        <position position="1"/>
    </location>
</feature>